<name>A0A2W5KI99_9ACTN</name>
<dbReference type="RefSeq" id="WP_290595854.1">
    <property type="nucleotide sequence ID" value="NZ_CAKZIO010000004.1"/>
</dbReference>
<proteinExistence type="predicted"/>
<organism evidence="2 3">
    <name type="scientific">Lawsonella clevelandensis</name>
    <dbReference type="NCBI Taxonomy" id="1528099"/>
    <lineage>
        <taxon>Bacteria</taxon>
        <taxon>Bacillati</taxon>
        <taxon>Actinomycetota</taxon>
        <taxon>Actinomycetes</taxon>
        <taxon>Mycobacteriales</taxon>
        <taxon>Lawsonellaceae</taxon>
        <taxon>Lawsonella</taxon>
    </lineage>
</organism>
<evidence type="ECO:0000313" key="3">
    <source>
        <dbReference type="Proteomes" id="UP000248606"/>
    </source>
</evidence>
<keyword evidence="1" id="KW-0812">Transmembrane</keyword>
<keyword evidence="1" id="KW-1133">Transmembrane helix</keyword>
<feature type="transmembrane region" description="Helical" evidence="1">
    <location>
        <begin position="54"/>
        <end position="76"/>
    </location>
</feature>
<protein>
    <recommendedName>
        <fullName evidence="4">DUF3592 domain-containing protein</fullName>
    </recommendedName>
</protein>
<feature type="transmembrane region" description="Helical" evidence="1">
    <location>
        <begin position="149"/>
        <end position="174"/>
    </location>
</feature>
<sequence length="220" mass="24801">MSTSYRHRSAAWWKAVGKTMGKMLHDLPHKLRPDDEEMPYVRLRYRKALRYTQIVLLALGCFIFVLAISMVVGCAISDQHINAHLASTYARVEATDGNTTYVSFVDRDGNVQSPHEGVFYPTGVRQGQLVRVDYDYTNPNYARISGRSWVLSIVPALSVLICSFPWIALAYCVIGRYRMRAGGLIRRTHWGGAIAGIHINYSRTVPRMRAATSLPAKRVP</sequence>
<dbReference type="Proteomes" id="UP000248606">
    <property type="component" value="Unassembled WGS sequence"/>
</dbReference>
<reference evidence="2 3" key="1">
    <citation type="submission" date="2017-08" db="EMBL/GenBank/DDBJ databases">
        <title>Infants hospitalized years apart are colonized by the same room-sourced microbial strains.</title>
        <authorList>
            <person name="Brooks B."/>
            <person name="Olm M.R."/>
            <person name="Firek B.A."/>
            <person name="Baker R."/>
            <person name="Thomas B.C."/>
            <person name="Morowitz M.J."/>
            <person name="Banfield J.F."/>
        </authorList>
    </citation>
    <scope>NUCLEOTIDE SEQUENCE [LARGE SCALE GENOMIC DNA]</scope>
    <source>
        <strain evidence="2">S2_006_000_R1_57</strain>
    </source>
</reference>
<evidence type="ECO:0008006" key="4">
    <source>
        <dbReference type="Google" id="ProtNLM"/>
    </source>
</evidence>
<evidence type="ECO:0000256" key="1">
    <source>
        <dbReference type="SAM" id="Phobius"/>
    </source>
</evidence>
<dbReference type="AlphaFoldDB" id="A0A2W5KI99"/>
<dbReference type="EMBL" id="QFOZ01000004">
    <property type="protein sequence ID" value="PZP89159.1"/>
    <property type="molecule type" value="Genomic_DNA"/>
</dbReference>
<accession>A0A2W5KI99</accession>
<comment type="caution">
    <text evidence="2">The sequence shown here is derived from an EMBL/GenBank/DDBJ whole genome shotgun (WGS) entry which is preliminary data.</text>
</comment>
<keyword evidence="1" id="KW-0472">Membrane</keyword>
<evidence type="ECO:0000313" key="2">
    <source>
        <dbReference type="EMBL" id="PZP89159.1"/>
    </source>
</evidence>
<gene>
    <name evidence="2" type="ORF">DI579_04525</name>
</gene>